<accession>A0A2S7U0K0</accession>
<keyword evidence="2" id="KW-1185">Reference proteome</keyword>
<evidence type="ECO:0000313" key="2">
    <source>
        <dbReference type="Proteomes" id="UP000239907"/>
    </source>
</evidence>
<gene>
    <name evidence="1" type="ORF">BSZ32_05400</name>
</gene>
<proteinExistence type="predicted"/>
<dbReference type="AlphaFoldDB" id="A0A2S7U0K0"/>
<dbReference type="Proteomes" id="UP000239907">
    <property type="component" value="Unassembled WGS sequence"/>
</dbReference>
<evidence type="ECO:0000313" key="1">
    <source>
        <dbReference type="EMBL" id="PQJ27991.1"/>
    </source>
</evidence>
<comment type="caution">
    <text evidence="1">The sequence shown here is derived from an EMBL/GenBank/DDBJ whole genome shotgun (WGS) entry which is preliminary data.</text>
</comment>
<reference evidence="1 2" key="1">
    <citation type="submission" date="2016-12" db="EMBL/GenBank/DDBJ databases">
        <title>Study of bacterial adaptation to deep sea.</title>
        <authorList>
            <person name="Song J."/>
            <person name="Yoshizawa S."/>
            <person name="Kogure K."/>
        </authorList>
    </citation>
    <scope>NUCLEOTIDE SEQUENCE [LARGE SCALE GENOMIC DNA]</scope>
    <source>
        <strain evidence="1 2">SAORIC-165</strain>
    </source>
</reference>
<sequence>MLTAARESSAFQRRLWQQRSDEAVEVMVKEGVTIHRWDAQLFRDVAVGSAKGDASQEVEAIKRSIANHK</sequence>
<dbReference type="InterPro" id="IPR038404">
    <property type="entry name" value="TRAP_DctP_sf"/>
</dbReference>
<protein>
    <submittedName>
        <fullName evidence="1">Uncharacterized protein</fullName>
    </submittedName>
</protein>
<dbReference type="Gene3D" id="3.40.190.170">
    <property type="entry name" value="Bacterial extracellular solute-binding protein, family 7"/>
    <property type="match status" value="1"/>
</dbReference>
<organism evidence="1 2">
    <name type="scientific">Rubritalea profundi</name>
    <dbReference type="NCBI Taxonomy" id="1658618"/>
    <lineage>
        <taxon>Bacteria</taxon>
        <taxon>Pseudomonadati</taxon>
        <taxon>Verrucomicrobiota</taxon>
        <taxon>Verrucomicrobiia</taxon>
        <taxon>Verrucomicrobiales</taxon>
        <taxon>Rubritaleaceae</taxon>
        <taxon>Rubritalea</taxon>
    </lineage>
</organism>
<dbReference type="EMBL" id="MQWA01000001">
    <property type="protein sequence ID" value="PQJ27991.1"/>
    <property type="molecule type" value="Genomic_DNA"/>
</dbReference>
<name>A0A2S7U0K0_9BACT</name>